<protein>
    <submittedName>
        <fullName evidence="2">Uncharacterized protein</fullName>
    </submittedName>
</protein>
<organism evidence="2 3">
    <name type="scientific">Gibberella intermedia</name>
    <name type="common">Bulb rot disease fungus</name>
    <name type="synonym">Fusarium proliferatum</name>
    <dbReference type="NCBI Taxonomy" id="948311"/>
    <lineage>
        <taxon>Eukaryota</taxon>
        <taxon>Fungi</taxon>
        <taxon>Dikarya</taxon>
        <taxon>Ascomycota</taxon>
        <taxon>Pezizomycotina</taxon>
        <taxon>Sordariomycetes</taxon>
        <taxon>Hypocreomycetidae</taxon>
        <taxon>Hypocreales</taxon>
        <taxon>Nectriaceae</taxon>
        <taxon>Fusarium</taxon>
        <taxon>Fusarium fujikuroi species complex</taxon>
    </lineage>
</organism>
<dbReference type="SUPFAM" id="SSF52540">
    <property type="entry name" value="P-loop containing nucleoside triphosphate hydrolases"/>
    <property type="match status" value="1"/>
</dbReference>
<proteinExistence type="predicted"/>
<dbReference type="EMBL" id="MRDB01000080">
    <property type="protein sequence ID" value="RKL27006.1"/>
    <property type="molecule type" value="Genomic_DNA"/>
</dbReference>
<evidence type="ECO:0000313" key="2">
    <source>
        <dbReference type="EMBL" id="RKL27006.1"/>
    </source>
</evidence>
<dbReference type="AlphaFoldDB" id="A0A420SCL3"/>
<comment type="caution">
    <text evidence="2">The sequence shown here is derived from an EMBL/GenBank/DDBJ whole genome shotgun (WGS) entry which is preliminary data.</text>
</comment>
<sequence>MRTLRPSGKIHSFLNGLFTAGYYDKETKTQVPATIAVPNYPGIEVNLYHRPDDTTARTECNAITNINARAEAVNETVVGGFWKFPGLTRAYLEGKFDGEVQTLVESLKETPYGYAFVTGGPGSGKTTTAMKLVTAIVSGDVGETRQHEPKLTVAIESDPVTSNKPESVTSDKPESTGWLVVDDDDTCSEASFCSAVPHLAVGPGADKLEQEHIT</sequence>
<reference evidence="2 3" key="1">
    <citation type="journal article" date="2018" name="Sci. Rep.">
        <title>Characterisation of pathogen-specific regions and novel effector candidates in Fusarium oxysporum f. sp. cepae.</title>
        <authorList>
            <person name="Armitage A.D."/>
            <person name="Taylor A."/>
            <person name="Sobczyk M.K."/>
            <person name="Baxter L."/>
            <person name="Greenfield B.P."/>
            <person name="Bates H.J."/>
            <person name="Wilson F."/>
            <person name="Jackson A.C."/>
            <person name="Ott S."/>
            <person name="Harrison R.J."/>
            <person name="Clarkson J.P."/>
        </authorList>
    </citation>
    <scope>NUCLEOTIDE SEQUENCE [LARGE SCALE GENOMIC DNA]</scope>
    <source>
        <strain evidence="2 3">Fp_A8</strain>
    </source>
</reference>
<evidence type="ECO:0000313" key="3">
    <source>
        <dbReference type="Proteomes" id="UP000283569"/>
    </source>
</evidence>
<feature type="compositionally biased region" description="Polar residues" evidence="1">
    <location>
        <begin position="159"/>
        <end position="168"/>
    </location>
</feature>
<feature type="region of interest" description="Disordered" evidence="1">
    <location>
        <begin position="156"/>
        <end position="177"/>
    </location>
</feature>
<accession>A0A420SCL3</accession>
<evidence type="ECO:0000256" key="1">
    <source>
        <dbReference type="SAM" id="MobiDB-lite"/>
    </source>
</evidence>
<name>A0A420SCL3_GIBIN</name>
<dbReference type="Proteomes" id="UP000283569">
    <property type="component" value="Unassembled WGS sequence"/>
</dbReference>
<dbReference type="InterPro" id="IPR027417">
    <property type="entry name" value="P-loop_NTPase"/>
</dbReference>
<gene>
    <name evidence="2" type="ORF">BFJ72_g13440</name>
</gene>